<dbReference type="AlphaFoldDB" id="A0A9X4JVI8"/>
<feature type="transmembrane region" description="Helical" evidence="1">
    <location>
        <begin position="28"/>
        <end position="46"/>
    </location>
</feature>
<organism evidence="2 3">
    <name type="scientific">Pelotomaculum isophthalicicum JI</name>
    <dbReference type="NCBI Taxonomy" id="947010"/>
    <lineage>
        <taxon>Bacteria</taxon>
        <taxon>Bacillati</taxon>
        <taxon>Bacillota</taxon>
        <taxon>Clostridia</taxon>
        <taxon>Eubacteriales</taxon>
        <taxon>Desulfotomaculaceae</taxon>
        <taxon>Pelotomaculum</taxon>
    </lineage>
</organism>
<gene>
    <name evidence="2" type="ORF">L7E55_08575</name>
</gene>
<dbReference type="RefSeq" id="WP_277443733.1">
    <property type="nucleotide sequence ID" value="NZ_JAKOAV010000013.1"/>
</dbReference>
<comment type="caution">
    <text evidence="2">The sequence shown here is derived from an EMBL/GenBank/DDBJ whole genome shotgun (WGS) entry which is preliminary data.</text>
</comment>
<sequence length="93" mass="10106">MNYLYGILLVMLGFLIIAPHIFKVRIPIFAASTAVIIVFIGVTLFTHGPGLGSDNDIVFSTKTVQVTNPAKEYDLTFSGSTIDLSNVLPQYKG</sequence>
<name>A0A9X4JVI8_9FIRM</name>
<keyword evidence="1" id="KW-0812">Transmembrane</keyword>
<dbReference type="EMBL" id="JAKOAV010000013">
    <property type="protein sequence ID" value="MDF9408411.1"/>
    <property type="molecule type" value="Genomic_DNA"/>
</dbReference>
<proteinExistence type="predicted"/>
<evidence type="ECO:0000313" key="3">
    <source>
        <dbReference type="Proteomes" id="UP001154312"/>
    </source>
</evidence>
<keyword evidence="1" id="KW-0472">Membrane</keyword>
<evidence type="ECO:0000313" key="2">
    <source>
        <dbReference type="EMBL" id="MDF9408411.1"/>
    </source>
</evidence>
<dbReference type="Proteomes" id="UP001154312">
    <property type="component" value="Unassembled WGS sequence"/>
</dbReference>
<keyword evidence="3" id="KW-1185">Reference proteome</keyword>
<keyword evidence="1" id="KW-1133">Transmembrane helix</keyword>
<reference evidence="2" key="1">
    <citation type="submission" date="2022-02" db="EMBL/GenBank/DDBJ databases">
        <authorList>
            <person name="Leng L."/>
        </authorList>
    </citation>
    <scope>NUCLEOTIDE SEQUENCE</scope>
    <source>
        <strain evidence="2">JI</strain>
    </source>
</reference>
<feature type="transmembrane region" description="Helical" evidence="1">
    <location>
        <begin position="5"/>
        <end position="22"/>
    </location>
</feature>
<accession>A0A9X4JVI8</accession>
<evidence type="ECO:0000256" key="1">
    <source>
        <dbReference type="SAM" id="Phobius"/>
    </source>
</evidence>
<protein>
    <submittedName>
        <fullName evidence="2">Uncharacterized protein</fullName>
    </submittedName>
</protein>